<name>A0A1I7V230_9PELO</name>
<dbReference type="Pfam" id="PF00646">
    <property type="entry name" value="F-box"/>
    <property type="match status" value="1"/>
</dbReference>
<dbReference type="WBParaSite" id="Csp11.Scaffold630.g21620.t1">
    <property type="protein sequence ID" value="Csp11.Scaffold630.g21620.t1"/>
    <property type="gene ID" value="Csp11.Scaffold630.g21620"/>
</dbReference>
<protein>
    <submittedName>
        <fullName evidence="4">FTH domain-containing protein</fullName>
    </submittedName>
</protein>
<accession>A0A1I7V230</accession>
<dbReference type="eggNOG" id="ENOG502R0Z1">
    <property type="taxonomic scope" value="Eukaryota"/>
</dbReference>
<evidence type="ECO:0000313" key="3">
    <source>
        <dbReference type="Proteomes" id="UP000095282"/>
    </source>
</evidence>
<proteinExistence type="predicted"/>
<dbReference type="InterPro" id="IPR002900">
    <property type="entry name" value="DUF38/FTH_CAE_spp"/>
</dbReference>
<dbReference type="InterPro" id="IPR042317">
    <property type="entry name" value="She-1-like"/>
</dbReference>
<organism evidence="3 4">
    <name type="scientific">Caenorhabditis tropicalis</name>
    <dbReference type="NCBI Taxonomy" id="1561998"/>
    <lineage>
        <taxon>Eukaryota</taxon>
        <taxon>Metazoa</taxon>
        <taxon>Ecdysozoa</taxon>
        <taxon>Nematoda</taxon>
        <taxon>Chromadorea</taxon>
        <taxon>Rhabditida</taxon>
        <taxon>Rhabditina</taxon>
        <taxon>Rhabditomorpha</taxon>
        <taxon>Rhabditoidea</taxon>
        <taxon>Rhabditidae</taxon>
        <taxon>Peloderinae</taxon>
        <taxon>Caenorhabditis</taxon>
    </lineage>
</organism>
<sequence>MSDALYWEQLPPMFQRSVVKYLGLIDRSSLRKTSKSDKDLVDSVPIHLAELGFVDSGPQIRLFVQEHPKIIDGIVHFSKFHISGEEIIDEFLKLFENPRSFVDFLYFDFEKVTSHQFLTEFYEKLMNQPEKYKLRTKKLYWTNRKPNEYLLDVLGRVDSKILKGVELNCQLMPEYLQKVLETEQCKNARSFSLGSFCVCTLPVTSLMNWDYLDIYVHRFTEEEIWEMIKNFRSTNRPVGARFHFYNFLPVNRIIEIPVLLNLFDVPPVNVYEYDDRDKFHTQLFKLENRNEVLRVEITAQSVIGTILANN</sequence>
<keyword evidence="3" id="KW-1185">Reference proteome</keyword>
<reference evidence="4" key="1">
    <citation type="submission" date="2016-11" db="UniProtKB">
        <authorList>
            <consortium name="WormBaseParasite"/>
        </authorList>
    </citation>
    <scope>IDENTIFICATION</scope>
</reference>
<dbReference type="InterPro" id="IPR001810">
    <property type="entry name" value="F-box_dom"/>
</dbReference>
<evidence type="ECO:0000259" key="2">
    <source>
        <dbReference type="Pfam" id="PF01827"/>
    </source>
</evidence>
<feature type="domain" description="F-box" evidence="1">
    <location>
        <begin position="7"/>
        <end position="47"/>
    </location>
</feature>
<dbReference type="Proteomes" id="UP000095282">
    <property type="component" value="Unplaced"/>
</dbReference>
<dbReference type="Pfam" id="PF01827">
    <property type="entry name" value="FTH"/>
    <property type="match status" value="1"/>
</dbReference>
<feature type="domain" description="DUF38" evidence="2">
    <location>
        <begin position="127"/>
        <end position="235"/>
    </location>
</feature>
<evidence type="ECO:0000313" key="4">
    <source>
        <dbReference type="WBParaSite" id="Csp11.Scaffold630.g21620.t1"/>
    </source>
</evidence>
<dbReference type="AlphaFoldDB" id="A0A1I7V230"/>
<dbReference type="PANTHER" id="PTHR31006">
    <property type="entry name" value="F-BOX DOMAIN-CONTAINING PROTEIN-RELATED-RELATED"/>
    <property type="match status" value="1"/>
</dbReference>
<evidence type="ECO:0000259" key="1">
    <source>
        <dbReference type="Pfam" id="PF00646"/>
    </source>
</evidence>